<feature type="domain" description="Major facilitator superfamily (MFS) profile" evidence="10">
    <location>
        <begin position="25"/>
        <end position="466"/>
    </location>
</feature>
<dbReference type="PRINTS" id="PR00171">
    <property type="entry name" value="SUGRTRNSPORT"/>
</dbReference>
<evidence type="ECO:0000313" key="11">
    <source>
        <dbReference type="EMBL" id="ODQ67694.1"/>
    </source>
</evidence>
<feature type="transmembrane region" description="Helical" evidence="9">
    <location>
        <begin position="187"/>
        <end position="208"/>
    </location>
</feature>
<dbReference type="Gene3D" id="1.20.1250.20">
    <property type="entry name" value="MFS general substrate transporter like domains"/>
    <property type="match status" value="1"/>
</dbReference>
<evidence type="ECO:0000313" key="12">
    <source>
        <dbReference type="Proteomes" id="UP000095009"/>
    </source>
</evidence>
<feature type="transmembrane region" description="Helical" evidence="9">
    <location>
        <begin position="340"/>
        <end position="359"/>
    </location>
</feature>
<dbReference type="GO" id="GO:0005351">
    <property type="term" value="F:carbohydrate:proton symporter activity"/>
    <property type="evidence" value="ECO:0007669"/>
    <property type="project" value="TreeGrafter"/>
</dbReference>
<gene>
    <name evidence="11" type="ORF">NADFUDRAFT_80878</name>
</gene>
<dbReference type="PANTHER" id="PTHR48022">
    <property type="entry name" value="PLASTIDIC GLUCOSE TRANSPORTER 4"/>
    <property type="match status" value="1"/>
</dbReference>
<dbReference type="Proteomes" id="UP000095009">
    <property type="component" value="Unassembled WGS sequence"/>
</dbReference>
<evidence type="ECO:0000256" key="7">
    <source>
        <dbReference type="ARBA" id="ARBA00023180"/>
    </source>
</evidence>
<dbReference type="InterPro" id="IPR003663">
    <property type="entry name" value="Sugar/inositol_transpt"/>
</dbReference>
<feature type="transmembrane region" description="Helical" evidence="9">
    <location>
        <begin position="407"/>
        <end position="430"/>
    </location>
</feature>
<dbReference type="OrthoDB" id="6612291at2759"/>
<comment type="subcellular location">
    <subcellularLocation>
        <location evidence="1">Membrane</location>
        <topology evidence="1">Multi-pass membrane protein</topology>
    </subcellularLocation>
</comment>
<accession>A0A1E3PR23</accession>
<reference evidence="11 12" key="1">
    <citation type="journal article" date="2016" name="Proc. Natl. Acad. Sci. U.S.A.">
        <title>Comparative genomics of biotechnologically important yeasts.</title>
        <authorList>
            <person name="Riley R."/>
            <person name="Haridas S."/>
            <person name="Wolfe K.H."/>
            <person name="Lopes M.R."/>
            <person name="Hittinger C.T."/>
            <person name="Goeker M."/>
            <person name="Salamov A.A."/>
            <person name="Wisecaver J.H."/>
            <person name="Long T.M."/>
            <person name="Calvey C.H."/>
            <person name="Aerts A.L."/>
            <person name="Barry K.W."/>
            <person name="Choi C."/>
            <person name="Clum A."/>
            <person name="Coughlan A.Y."/>
            <person name="Deshpande S."/>
            <person name="Douglass A.P."/>
            <person name="Hanson S.J."/>
            <person name="Klenk H.-P."/>
            <person name="LaButti K.M."/>
            <person name="Lapidus A."/>
            <person name="Lindquist E.A."/>
            <person name="Lipzen A.M."/>
            <person name="Meier-Kolthoff J.P."/>
            <person name="Ohm R.A."/>
            <person name="Otillar R.P."/>
            <person name="Pangilinan J.L."/>
            <person name="Peng Y."/>
            <person name="Rokas A."/>
            <person name="Rosa C.A."/>
            <person name="Scheuner C."/>
            <person name="Sibirny A.A."/>
            <person name="Slot J.C."/>
            <person name="Stielow J.B."/>
            <person name="Sun H."/>
            <person name="Kurtzman C.P."/>
            <person name="Blackwell M."/>
            <person name="Grigoriev I.V."/>
            <person name="Jeffries T.W."/>
        </authorList>
    </citation>
    <scope>NUCLEOTIDE SEQUENCE [LARGE SCALE GENOMIC DNA]</scope>
    <source>
        <strain evidence="11 12">DSM 6958</strain>
    </source>
</reference>
<dbReference type="GO" id="GO:0005886">
    <property type="term" value="C:plasma membrane"/>
    <property type="evidence" value="ECO:0007669"/>
    <property type="project" value="UniProtKB-ARBA"/>
</dbReference>
<dbReference type="InterPro" id="IPR036259">
    <property type="entry name" value="MFS_trans_sf"/>
</dbReference>
<dbReference type="InterPro" id="IPR005829">
    <property type="entry name" value="Sugar_transporter_CS"/>
</dbReference>
<evidence type="ECO:0000256" key="3">
    <source>
        <dbReference type="ARBA" id="ARBA00022448"/>
    </source>
</evidence>
<dbReference type="CDD" id="cd17356">
    <property type="entry name" value="MFS_HXT"/>
    <property type="match status" value="1"/>
</dbReference>
<feature type="transmembrane region" description="Helical" evidence="9">
    <location>
        <begin position="97"/>
        <end position="115"/>
    </location>
</feature>
<dbReference type="EMBL" id="KV454406">
    <property type="protein sequence ID" value="ODQ67694.1"/>
    <property type="molecule type" value="Genomic_DNA"/>
</dbReference>
<protein>
    <submittedName>
        <fullName evidence="11">General substrate transporter</fullName>
    </submittedName>
</protein>
<feature type="transmembrane region" description="Helical" evidence="9">
    <location>
        <begin position="277"/>
        <end position="300"/>
    </location>
</feature>
<dbReference type="AlphaFoldDB" id="A0A1E3PR23"/>
<keyword evidence="12" id="KW-1185">Reference proteome</keyword>
<comment type="similarity">
    <text evidence="2 8">Belongs to the major facilitator superfamily. Sugar transporter (TC 2.A.1.1) family.</text>
</comment>
<dbReference type="FunFam" id="1.20.1250.20:FF:000115">
    <property type="entry name" value="High-affinity glucose transporter"/>
    <property type="match status" value="1"/>
</dbReference>
<evidence type="ECO:0000256" key="1">
    <source>
        <dbReference type="ARBA" id="ARBA00004141"/>
    </source>
</evidence>
<evidence type="ECO:0000256" key="9">
    <source>
        <dbReference type="SAM" id="Phobius"/>
    </source>
</evidence>
<feature type="transmembrane region" description="Helical" evidence="9">
    <location>
        <begin position="442"/>
        <end position="462"/>
    </location>
</feature>
<dbReference type="InterPro" id="IPR020846">
    <property type="entry name" value="MFS_dom"/>
</dbReference>
<evidence type="ECO:0000256" key="5">
    <source>
        <dbReference type="ARBA" id="ARBA00022989"/>
    </source>
</evidence>
<evidence type="ECO:0000256" key="6">
    <source>
        <dbReference type="ARBA" id="ARBA00023136"/>
    </source>
</evidence>
<dbReference type="InterPro" id="IPR005828">
    <property type="entry name" value="MFS_sugar_transport-like"/>
</dbReference>
<feature type="transmembrane region" description="Helical" evidence="9">
    <location>
        <begin position="371"/>
        <end position="395"/>
    </location>
</feature>
<name>A0A1E3PR23_9ASCO</name>
<keyword evidence="4 9" id="KW-0812">Transmembrane</keyword>
<dbReference type="SUPFAM" id="SSF103473">
    <property type="entry name" value="MFS general substrate transporter"/>
    <property type="match status" value="1"/>
</dbReference>
<evidence type="ECO:0000256" key="8">
    <source>
        <dbReference type="RuleBase" id="RU003346"/>
    </source>
</evidence>
<organism evidence="11 12">
    <name type="scientific">Nadsonia fulvescens var. elongata DSM 6958</name>
    <dbReference type="NCBI Taxonomy" id="857566"/>
    <lineage>
        <taxon>Eukaryota</taxon>
        <taxon>Fungi</taxon>
        <taxon>Dikarya</taxon>
        <taxon>Ascomycota</taxon>
        <taxon>Saccharomycotina</taxon>
        <taxon>Dipodascomycetes</taxon>
        <taxon>Dipodascales</taxon>
        <taxon>Dipodascales incertae sedis</taxon>
        <taxon>Nadsonia</taxon>
    </lineage>
</organism>
<keyword evidence="7" id="KW-0325">Glycoprotein</keyword>
<dbReference type="PROSITE" id="PS50850">
    <property type="entry name" value="MFS"/>
    <property type="match status" value="1"/>
</dbReference>
<dbReference type="GO" id="GO:0010255">
    <property type="term" value="P:glucose mediated signaling pathway"/>
    <property type="evidence" value="ECO:0007669"/>
    <property type="project" value="UniProtKB-ARBA"/>
</dbReference>
<dbReference type="STRING" id="857566.A0A1E3PR23"/>
<feature type="transmembrane region" description="Helical" evidence="9">
    <location>
        <begin position="20"/>
        <end position="38"/>
    </location>
</feature>
<keyword evidence="6 9" id="KW-0472">Membrane</keyword>
<keyword evidence="5 9" id="KW-1133">Transmembrane helix</keyword>
<feature type="transmembrane region" description="Helical" evidence="9">
    <location>
        <begin position="127"/>
        <end position="143"/>
    </location>
</feature>
<evidence type="ECO:0000259" key="10">
    <source>
        <dbReference type="PROSITE" id="PS50850"/>
    </source>
</evidence>
<feature type="transmembrane region" description="Helical" evidence="9">
    <location>
        <begin position="312"/>
        <end position="333"/>
    </location>
</feature>
<dbReference type="InterPro" id="IPR050360">
    <property type="entry name" value="MFS_Sugar_Transporters"/>
</dbReference>
<sequence length="517" mass="55922">MNTVIKKIFPSHEKTEGSTAMAIFVAGFAGFGGILYGYDTGTISGVLAMPYVLKNFPENGFSFTSNESSLITSILSAGTFIGAILSPFVSDNLGRRIGIMIACIIFILGCALQTASSSIPLLCAGRAIAGAGVGVISATVPLYQSEAAPKWIRGAIVCAYQLTITIGLLLAAIVNNALKDKENSSSYRVPLAIQIVWAIILIIGMLFLPETPRFWVRKNQINKAAKSLSILRKLPEDHPALVKELSEIKANHEYESSFGEGSYLDCFRGGSRQQLKIFTGMGLQALSQLTGINFIFYYGTNFFKSSGIENPFTIQLITNIVNVLMTIPGIVFVELSGRRSLLMVGAIGMCLSDFIVATVGVTVNSLVSNKVLIAFVCTFIGSFAASWGPVGWVVVGEIYPLRVRGKSVALCIATNWLFNFAIAFATPYLVDSGPGNANLGVKVFFIWGACNALGIIFVYFFIYETKGLTLEQVDELYENVSTAHGSRNFTPSEGGFYHENEKHSENIHVEEVNSQSV</sequence>
<proteinExistence type="inferred from homology"/>
<feature type="transmembrane region" description="Helical" evidence="9">
    <location>
        <begin position="155"/>
        <end position="175"/>
    </location>
</feature>
<dbReference type="GO" id="GO:0005536">
    <property type="term" value="F:D-glucose binding"/>
    <property type="evidence" value="ECO:0007669"/>
    <property type="project" value="UniProtKB-ARBA"/>
</dbReference>
<dbReference type="NCBIfam" id="TIGR00879">
    <property type="entry name" value="SP"/>
    <property type="match status" value="1"/>
</dbReference>
<dbReference type="PANTHER" id="PTHR48022:SF17">
    <property type="entry name" value="HEXOSE TRANSPORTER"/>
    <property type="match status" value="1"/>
</dbReference>
<evidence type="ECO:0000256" key="4">
    <source>
        <dbReference type="ARBA" id="ARBA00022692"/>
    </source>
</evidence>
<keyword evidence="3 8" id="KW-0813">Transport</keyword>
<feature type="transmembrane region" description="Helical" evidence="9">
    <location>
        <begin position="70"/>
        <end position="90"/>
    </location>
</feature>
<dbReference type="Pfam" id="PF00083">
    <property type="entry name" value="Sugar_tr"/>
    <property type="match status" value="1"/>
</dbReference>
<evidence type="ECO:0000256" key="2">
    <source>
        <dbReference type="ARBA" id="ARBA00010992"/>
    </source>
</evidence>
<dbReference type="PROSITE" id="PS00217">
    <property type="entry name" value="SUGAR_TRANSPORT_2"/>
    <property type="match status" value="1"/>
</dbReference>